<dbReference type="PANTHER" id="PTHR24198">
    <property type="entry name" value="ANKYRIN REPEAT AND PROTEIN KINASE DOMAIN-CONTAINING PROTEIN"/>
    <property type="match status" value="1"/>
</dbReference>
<protein>
    <submittedName>
        <fullName evidence="4">Ankyrin repeat-containing protein</fullName>
    </submittedName>
</protein>
<dbReference type="PROSITE" id="PS50088">
    <property type="entry name" value="ANK_REPEAT"/>
    <property type="match status" value="4"/>
</dbReference>
<feature type="repeat" description="ANK" evidence="3">
    <location>
        <begin position="159"/>
        <end position="191"/>
    </location>
</feature>
<keyword evidence="1" id="KW-0677">Repeat</keyword>
<accession>A0AAV4A611</accession>
<evidence type="ECO:0000313" key="4">
    <source>
        <dbReference type="EMBL" id="GFO02633.1"/>
    </source>
</evidence>
<name>A0AAV4A611_9GAST</name>
<dbReference type="PANTHER" id="PTHR24198:SF165">
    <property type="entry name" value="ANKYRIN REPEAT-CONTAINING PROTEIN-RELATED"/>
    <property type="match status" value="1"/>
</dbReference>
<sequence length="483" mass="54517">MVDSNTMYTNKYLLQAIRRGCVDMVEEFLSKRICSPNCWAVDSLGTPALVLCINGYKLPPHWDRFTMDTERCTLVRILVLHGAQLEACDKDSMTAVLYAAERGFLRCLQFLAEAGANLLAADKDGRNALVYSAMKGHHDCLQYLVERIPARYVNQQTKRGQTALMLSAKYKETTCLQILLSAGAEVNTKDSEGYTAIMYSLTHGDDQASTSLLNSGAHINIVARDGKTPFTLAMASSYEDYSWILRLLELGADLTLSKRDQYSLLEMIVQGQKVILQKMIMNGCMPFYRKCGWLALFDDKPDKALSPLAVALLCKQPDIANYFLANCFLTRYDVVHLCYDPDIHQNLDTRSNNNNEELRREKSLEILNFLSRRPQKLFNLSLIAVLTTLNQACSQTPPQNKNLPPQIHPHSLGARLRLLWSNRQNVRPLESASTSNCIQTRGLTRRQRVERLNMPVPLKRALLFQTPLAATDPFSWADIPMGE</sequence>
<evidence type="ECO:0000256" key="2">
    <source>
        <dbReference type="ARBA" id="ARBA00023043"/>
    </source>
</evidence>
<dbReference type="Proteomes" id="UP000735302">
    <property type="component" value="Unassembled WGS sequence"/>
</dbReference>
<gene>
    <name evidence="4" type="ORF">PoB_002913800</name>
</gene>
<comment type="caution">
    <text evidence="4">The sequence shown here is derived from an EMBL/GenBank/DDBJ whole genome shotgun (WGS) entry which is preliminary data.</text>
</comment>
<keyword evidence="2 3" id="KW-0040">ANK repeat</keyword>
<dbReference type="Gene3D" id="1.25.40.20">
    <property type="entry name" value="Ankyrin repeat-containing domain"/>
    <property type="match status" value="2"/>
</dbReference>
<proteinExistence type="predicted"/>
<dbReference type="SUPFAM" id="SSF48403">
    <property type="entry name" value="Ankyrin repeat"/>
    <property type="match status" value="2"/>
</dbReference>
<dbReference type="EMBL" id="BLXT01003614">
    <property type="protein sequence ID" value="GFO02633.1"/>
    <property type="molecule type" value="Genomic_DNA"/>
</dbReference>
<evidence type="ECO:0000256" key="1">
    <source>
        <dbReference type="ARBA" id="ARBA00022737"/>
    </source>
</evidence>
<dbReference type="PROSITE" id="PS50297">
    <property type="entry name" value="ANK_REP_REGION"/>
    <property type="match status" value="1"/>
</dbReference>
<dbReference type="SMART" id="SM00248">
    <property type="entry name" value="ANK"/>
    <property type="match status" value="7"/>
</dbReference>
<dbReference type="InterPro" id="IPR002110">
    <property type="entry name" value="Ankyrin_rpt"/>
</dbReference>
<evidence type="ECO:0000313" key="5">
    <source>
        <dbReference type="Proteomes" id="UP000735302"/>
    </source>
</evidence>
<evidence type="ECO:0000256" key="3">
    <source>
        <dbReference type="PROSITE-ProRule" id="PRU00023"/>
    </source>
</evidence>
<dbReference type="AlphaFoldDB" id="A0AAV4A611"/>
<dbReference type="InterPro" id="IPR036770">
    <property type="entry name" value="Ankyrin_rpt-contain_sf"/>
</dbReference>
<reference evidence="4 5" key="1">
    <citation type="journal article" date="2021" name="Elife">
        <title>Chloroplast acquisition without the gene transfer in kleptoplastic sea slugs, Plakobranchus ocellatus.</title>
        <authorList>
            <person name="Maeda T."/>
            <person name="Takahashi S."/>
            <person name="Yoshida T."/>
            <person name="Shimamura S."/>
            <person name="Takaki Y."/>
            <person name="Nagai Y."/>
            <person name="Toyoda A."/>
            <person name="Suzuki Y."/>
            <person name="Arimoto A."/>
            <person name="Ishii H."/>
            <person name="Satoh N."/>
            <person name="Nishiyama T."/>
            <person name="Hasebe M."/>
            <person name="Maruyama T."/>
            <person name="Minagawa J."/>
            <person name="Obokata J."/>
            <person name="Shigenobu S."/>
        </authorList>
    </citation>
    <scope>NUCLEOTIDE SEQUENCE [LARGE SCALE GENOMIC DNA]</scope>
</reference>
<feature type="repeat" description="ANK" evidence="3">
    <location>
        <begin position="225"/>
        <end position="259"/>
    </location>
</feature>
<feature type="repeat" description="ANK" evidence="3">
    <location>
        <begin position="91"/>
        <end position="123"/>
    </location>
</feature>
<dbReference type="Pfam" id="PF12796">
    <property type="entry name" value="Ank_2"/>
    <property type="match status" value="2"/>
</dbReference>
<keyword evidence="5" id="KW-1185">Reference proteome</keyword>
<feature type="repeat" description="ANK" evidence="3">
    <location>
        <begin position="192"/>
        <end position="224"/>
    </location>
</feature>
<organism evidence="4 5">
    <name type="scientific">Plakobranchus ocellatus</name>
    <dbReference type="NCBI Taxonomy" id="259542"/>
    <lineage>
        <taxon>Eukaryota</taxon>
        <taxon>Metazoa</taxon>
        <taxon>Spiralia</taxon>
        <taxon>Lophotrochozoa</taxon>
        <taxon>Mollusca</taxon>
        <taxon>Gastropoda</taxon>
        <taxon>Heterobranchia</taxon>
        <taxon>Euthyneura</taxon>
        <taxon>Panpulmonata</taxon>
        <taxon>Sacoglossa</taxon>
        <taxon>Placobranchoidea</taxon>
        <taxon>Plakobranchidae</taxon>
        <taxon>Plakobranchus</taxon>
    </lineage>
</organism>